<keyword evidence="6" id="KW-1185">Reference proteome</keyword>
<gene>
    <name evidence="5" type="ORF">CKA81_16255</name>
</gene>
<comment type="cofactor">
    <cofactor evidence="1">
        <name>FAD</name>
        <dbReference type="ChEBI" id="CHEBI:57692"/>
    </cofactor>
</comment>
<dbReference type="AlphaFoldDB" id="A0A410GG13"/>
<dbReference type="NCBIfam" id="NF006002">
    <property type="entry name" value="PRK08132.1"/>
    <property type="match status" value="1"/>
</dbReference>
<evidence type="ECO:0000256" key="3">
    <source>
        <dbReference type="ARBA" id="ARBA00022827"/>
    </source>
</evidence>
<keyword evidence="3" id="KW-0274">FAD</keyword>
<dbReference type="Pfam" id="PF01494">
    <property type="entry name" value="FAD_binding_3"/>
    <property type="match status" value="1"/>
</dbReference>
<dbReference type="Proteomes" id="UP000283474">
    <property type="component" value="Chromosome"/>
</dbReference>
<accession>A0A410GG13</accession>
<dbReference type="InterPro" id="IPR050641">
    <property type="entry name" value="RIFMO-like"/>
</dbReference>
<dbReference type="PRINTS" id="PR00420">
    <property type="entry name" value="RNGMNOXGNASE"/>
</dbReference>
<sequence>MSYQFADYPFKAKTYQATLPVLVDGKEAERKKVIVVGGGPVGLCVALGLANHGIPCVLIEADDSVCSGSRAICISRRSQEILERLGALHGFTEKGLPWTGGRSYYRNTEVLHFKMPHDDNQKLPPMLNIEQFYIEQFLLDEAERRSDLIDIRWATRVTEVHALDDKVTLKLVSDKGEHLIEGDWLVAADGGRSIVREELGLELKGTSYEGRYVIVDIALETDLPTERLAWFDPPSNPGSSILMHRQPDGVWRVDYQIGQNEDPDEAIKPENVIPRVQSHLEMIGQSGQWSPIWITMYKAHALSLEKYRHGRVLFAGDAAHLVPIFGVRGANSGIDDADNLAWKLAYVIKGLADEHLLDTYSEERVYATRENLSYGTKSTEFMAPPTFAFELMRTAVLTLALNHSEVRPLINPRQTATITYLNSPLNHPDVDKEWFSNGPVPGAVLVESPVTIQDDDEASQAHLTDLIAPVFTVMLFTDGRGGSADTLKLQSAMDTRGVPFRVLTLAATAAKDASVDAWDESGRLFQMYGAALNTCYLVRPDGHVLGRWKNFEPAVIEAAVEAVLATRELEVAA</sequence>
<evidence type="ECO:0000256" key="2">
    <source>
        <dbReference type="ARBA" id="ARBA00022630"/>
    </source>
</evidence>
<organism evidence="5 6">
    <name type="scientific">Pollutimonas thiosulfatoxidans</name>
    <dbReference type="NCBI Taxonomy" id="2028345"/>
    <lineage>
        <taxon>Bacteria</taxon>
        <taxon>Pseudomonadati</taxon>
        <taxon>Pseudomonadota</taxon>
        <taxon>Betaproteobacteria</taxon>
        <taxon>Burkholderiales</taxon>
        <taxon>Alcaligenaceae</taxon>
        <taxon>Pollutimonas</taxon>
    </lineage>
</organism>
<protein>
    <submittedName>
        <fullName evidence="5">FAD-dependent oxidoreductase</fullName>
    </submittedName>
</protein>
<dbReference type="GO" id="GO:0016709">
    <property type="term" value="F:oxidoreductase activity, acting on paired donors, with incorporation or reduction of molecular oxygen, NAD(P)H as one donor, and incorporation of one atom of oxygen"/>
    <property type="evidence" value="ECO:0007669"/>
    <property type="project" value="UniProtKB-ARBA"/>
</dbReference>
<feature type="domain" description="FAD-binding" evidence="4">
    <location>
        <begin position="32"/>
        <end position="366"/>
    </location>
</feature>
<dbReference type="RefSeq" id="WP_128356236.1">
    <property type="nucleotide sequence ID" value="NZ_CP022987.1"/>
</dbReference>
<dbReference type="InterPro" id="IPR036188">
    <property type="entry name" value="FAD/NAD-bd_sf"/>
</dbReference>
<evidence type="ECO:0000313" key="6">
    <source>
        <dbReference type="Proteomes" id="UP000283474"/>
    </source>
</evidence>
<reference evidence="5 6" key="1">
    <citation type="submission" date="2017-08" db="EMBL/GenBank/DDBJ databases">
        <authorList>
            <person name="Park S.-J."/>
            <person name="Kim H."/>
        </authorList>
    </citation>
    <scope>NUCLEOTIDE SEQUENCE [LARGE SCALE GENOMIC DNA]</scope>
    <source>
        <strain evidence="6">ye3</strain>
    </source>
</reference>
<dbReference type="Gene3D" id="3.50.50.60">
    <property type="entry name" value="FAD/NAD(P)-binding domain"/>
    <property type="match status" value="1"/>
</dbReference>
<keyword evidence="2" id="KW-0285">Flavoprotein</keyword>
<name>A0A410GG13_9BURK</name>
<dbReference type="Gene3D" id="3.40.30.120">
    <property type="match status" value="1"/>
</dbReference>
<dbReference type="KEGG" id="pus:CKA81_16255"/>
<dbReference type="InterPro" id="IPR002938">
    <property type="entry name" value="FAD-bd"/>
</dbReference>
<evidence type="ECO:0000259" key="4">
    <source>
        <dbReference type="Pfam" id="PF01494"/>
    </source>
</evidence>
<dbReference type="EMBL" id="CP022987">
    <property type="protein sequence ID" value="QAA95243.1"/>
    <property type="molecule type" value="Genomic_DNA"/>
</dbReference>
<dbReference type="PANTHER" id="PTHR43004:SF19">
    <property type="entry name" value="BINDING MONOOXYGENASE, PUTATIVE (JCVI)-RELATED"/>
    <property type="match status" value="1"/>
</dbReference>
<dbReference type="SUPFAM" id="SSF51905">
    <property type="entry name" value="FAD/NAD(P)-binding domain"/>
    <property type="match status" value="1"/>
</dbReference>
<dbReference type="OrthoDB" id="3443359at2"/>
<evidence type="ECO:0000313" key="5">
    <source>
        <dbReference type="EMBL" id="QAA95243.1"/>
    </source>
</evidence>
<dbReference type="GO" id="GO:0071949">
    <property type="term" value="F:FAD binding"/>
    <property type="evidence" value="ECO:0007669"/>
    <property type="project" value="InterPro"/>
</dbReference>
<evidence type="ECO:0000256" key="1">
    <source>
        <dbReference type="ARBA" id="ARBA00001974"/>
    </source>
</evidence>
<dbReference type="PANTHER" id="PTHR43004">
    <property type="entry name" value="TRK SYSTEM POTASSIUM UPTAKE PROTEIN"/>
    <property type="match status" value="1"/>
</dbReference>
<dbReference type="Gene3D" id="3.30.70.2450">
    <property type="match status" value="1"/>
</dbReference>
<proteinExistence type="predicted"/>